<dbReference type="GO" id="GO:0043130">
    <property type="term" value="F:ubiquitin binding"/>
    <property type="evidence" value="ECO:0007669"/>
    <property type="project" value="InterPro"/>
</dbReference>
<feature type="domain" description="CUE" evidence="1">
    <location>
        <begin position="1"/>
        <end position="25"/>
    </location>
</feature>
<dbReference type="InterPro" id="IPR003892">
    <property type="entry name" value="CUE"/>
</dbReference>
<keyword evidence="3" id="KW-1185">Reference proteome</keyword>
<dbReference type="PROSITE" id="PS51140">
    <property type="entry name" value="CUE"/>
    <property type="match status" value="1"/>
</dbReference>
<dbReference type="Proteomes" id="UP000235965">
    <property type="component" value="Unassembled WGS sequence"/>
</dbReference>
<dbReference type="PANTHER" id="PTHR13467:SF3">
    <property type="entry name" value="CUE DOMAIN-CONTAINING PROTEIN 1"/>
    <property type="match status" value="1"/>
</dbReference>
<dbReference type="PANTHER" id="PTHR13467">
    <property type="entry name" value="CUE DOMAIN CONTAINING PROTEIN 1"/>
    <property type="match status" value="1"/>
</dbReference>
<dbReference type="FunCoup" id="A0A2J7Q0D5">
    <property type="interactions" value="74"/>
</dbReference>
<reference evidence="2 3" key="1">
    <citation type="submission" date="2017-12" db="EMBL/GenBank/DDBJ databases">
        <title>Hemimetabolous genomes reveal molecular basis of termite eusociality.</title>
        <authorList>
            <person name="Harrison M.C."/>
            <person name="Jongepier E."/>
            <person name="Robertson H.M."/>
            <person name="Arning N."/>
            <person name="Bitard-Feildel T."/>
            <person name="Chao H."/>
            <person name="Childers C.P."/>
            <person name="Dinh H."/>
            <person name="Doddapaneni H."/>
            <person name="Dugan S."/>
            <person name="Gowin J."/>
            <person name="Greiner C."/>
            <person name="Han Y."/>
            <person name="Hu H."/>
            <person name="Hughes D.S.T."/>
            <person name="Huylmans A.-K."/>
            <person name="Kemena C."/>
            <person name="Kremer L.P.M."/>
            <person name="Lee S.L."/>
            <person name="Lopez-Ezquerra A."/>
            <person name="Mallet L."/>
            <person name="Monroy-Kuhn J.M."/>
            <person name="Moser A."/>
            <person name="Murali S.C."/>
            <person name="Muzny D.M."/>
            <person name="Otani S."/>
            <person name="Piulachs M.-D."/>
            <person name="Poelchau M."/>
            <person name="Qu J."/>
            <person name="Schaub F."/>
            <person name="Wada-Katsumata A."/>
            <person name="Worley K.C."/>
            <person name="Xie Q."/>
            <person name="Ylla G."/>
            <person name="Poulsen M."/>
            <person name="Gibbs R.A."/>
            <person name="Schal C."/>
            <person name="Richards S."/>
            <person name="Belles X."/>
            <person name="Korb J."/>
            <person name="Bornberg-Bauer E."/>
        </authorList>
    </citation>
    <scope>NUCLEOTIDE SEQUENCE [LARGE SCALE GENOMIC DNA]</scope>
    <source>
        <tissue evidence="2">Whole body</tissue>
    </source>
</reference>
<feature type="non-terminal residue" evidence="2">
    <location>
        <position position="1"/>
    </location>
</feature>
<dbReference type="InterPro" id="IPR040192">
    <property type="entry name" value="CUEDC1"/>
</dbReference>
<dbReference type="InParanoid" id="A0A2J7Q0D5"/>
<dbReference type="STRING" id="105785.A0A2J7Q0D5"/>
<evidence type="ECO:0000313" key="3">
    <source>
        <dbReference type="Proteomes" id="UP000235965"/>
    </source>
</evidence>
<organism evidence="2 3">
    <name type="scientific">Cryptotermes secundus</name>
    <dbReference type="NCBI Taxonomy" id="105785"/>
    <lineage>
        <taxon>Eukaryota</taxon>
        <taxon>Metazoa</taxon>
        <taxon>Ecdysozoa</taxon>
        <taxon>Arthropoda</taxon>
        <taxon>Hexapoda</taxon>
        <taxon>Insecta</taxon>
        <taxon>Pterygota</taxon>
        <taxon>Neoptera</taxon>
        <taxon>Polyneoptera</taxon>
        <taxon>Dictyoptera</taxon>
        <taxon>Blattodea</taxon>
        <taxon>Blattoidea</taxon>
        <taxon>Termitoidae</taxon>
        <taxon>Kalotermitidae</taxon>
        <taxon>Cryptotermitinae</taxon>
        <taxon>Cryptotermes</taxon>
    </lineage>
</organism>
<evidence type="ECO:0000313" key="2">
    <source>
        <dbReference type="EMBL" id="PNF22048.1"/>
    </source>
</evidence>
<sequence length="169" mass="19064">VLQAVLRANQGAVDATIDQLLAMTTDNENEKLRNEMEQKETLSVISPVGARTEAKSQETSPARTVRGWAPPLLGPLPDDFLRLAPAPWVVSQKKQVKLDRYLEDERIALFLQNEEFMAELRWNKDFLLTLEKGGTLVKYILQYISSLCLYDQAEKAGEREREENGGSGE</sequence>
<accession>A0A2J7Q0D5</accession>
<proteinExistence type="predicted"/>
<protein>
    <recommendedName>
        <fullName evidence="1">CUE domain-containing protein</fullName>
    </recommendedName>
</protein>
<comment type="caution">
    <text evidence="2">The sequence shown here is derived from an EMBL/GenBank/DDBJ whole genome shotgun (WGS) entry which is preliminary data.</text>
</comment>
<gene>
    <name evidence="2" type="ORF">B7P43_G09738</name>
</gene>
<name>A0A2J7Q0D5_9NEOP</name>
<dbReference type="Gene3D" id="1.10.8.10">
    <property type="entry name" value="DNA helicase RuvA subunit, C-terminal domain"/>
    <property type="match status" value="1"/>
</dbReference>
<dbReference type="AlphaFoldDB" id="A0A2J7Q0D5"/>
<dbReference type="EMBL" id="NEVH01019969">
    <property type="protein sequence ID" value="PNF22048.1"/>
    <property type="molecule type" value="Genomic_DNA"/>
</dbReference>
<evidence type="ECO:0000259" key="1">
    <source>
        <dbReference type="PROSITE" id="PS51140"/>
    </source>
</evidence>